<accession>A0A803QDQ6</accession>
<reference evidence="2" key="2">
    <citation type="submission" date="2021-03" db="UniProtKB">
        <authorList>
            <consortium name="EnsemblPlants"/>
        </authorList>
    </citation>
    <scope>IDENTIFICATION</scope>
</reference>
<dbReference type="PANTHER" id="PTHR43383:SF2">
    <property type="entry name" value="AMIDOHYDROLASE 2 FAMILY PROTEIN"/>
    <property type="match status" value="1"/>
</dbReference>
<dbReference type="InterPro" id="IPR043502">
    <property type="entry name" value="DNA/RNA_pol_sf"/>
</dbReference>
<dbReference type="SUPFAM" id="SSF56672">
    <property type="entry name" value="DNA/RNA polymerases"/>
    <property type="match status" value="1"/>
</dbReference>
<dbReference type="Proteomes" id="UP000596661">
    <property type="component" value="Chromosome 9"/>
</dbReference>
<dbReference type="EMBL" id="UZAU01000757">
    <property type="status" value="NOT_ANNOTATED_CDS"/>
    <property type="molecule type" value="Genomic_DNA"/>
</dbReference>
<sequence length="477" mass="54162">MKAYTLLDIATKTIFHSRDVIFYENVFPLKVYANHNLDHFFSQHTAENNPSPSSVAIPTNVATPVHRSPNAAVETTPIPPTFKYCNSTSTNIMAEPIPTRIQSGIQHQQHVETDPATSISADNNKPKIPAATKTKAGRIINKPGHFKDFVCQNSIAHPLDKYLSYGRLHKFFRNAILQAYIELEPTSYSQAKQYSQWLKAIDNEFFALKKNNTWKVVSLPPGCHVIGNKWVYKIKYNSKGEVERHKARLVAKGYNQQHGIDYVETFAPVAKFNTLKLLFALTAINNWELHQMDINNAFLHGDLTEDVYMSIPKGYVHDGPLPPNAVCKLNKSLYCLKQSSRQWFAKLSSTLLDIGFKQSPNDHSLFIRTTSTNFLAILVYVDDIIIASNNHDDAFAFKLFLHSKFHLKDLGSSWFFLGLEIALSKAGMPFHKGPSYFNYYQIQAPLAQKLFLHQWMLTLLLAKIMDHQLLIQLPIGV</sequence>
<dbReference type="AlphaFoldDB" id="A0A803QDQ6"/>
<evidence type="ECO:0000313" key="2">
    <source>
        <dbReference type="EnsemblPlants" id="cds.evm.model.09.1212"/>
    </source>
</evidence>
<evidence type="ECO:0000313" key="3">
    <source>
        <dbReference type="Proteomes" id="UP000596661"/>
    </source>
</evidence>
<protein>
    <recommendedName>
        <fullName evidence="1">Reverse transcriptase Ty1/copia-type domain-containing protein</fullName>
    </recommendedName>
</protein>
<dbReference type="PANTHER" id="PTHR43383">
    <property type="entry name" value="NODULIN 6"/>
    <property type="match status" value="1"/>
</dbReference>
<dbReference type="EnsemblPlants" id="evm.model.09.1212">
    <property type="protein sequence ID" value="cds.evm.model.09.1212"/>
    <property type="gene ID" value="evm.TU.09.1212"/>
</dbReference>
<dbReference type="InterPro" id="IPR013103">
    <property type="entry name" value="RVT_2"/>
</dbReference>
<keyword evidence="3" id="KW-1185">Reference proteome</keyword>
<feature type="domain" description="Reverse transcriptase Ty1/copia-type" evidence="1">
    <location>
        <begin position="211"/>
        <end position="427"/>
    </location>
</feature>
<name>A0A803QDQ6_CANSA</name>
<reference evidence="2" key="1">
    <citation type="submission" date="2018-11" db="EMBL/GenBank/DDBJ databases">
        <authorList>
            <person name="Grassa J C."/>
        </authorList>
    </citation>
    <scope>NUCLEOTIDE SEQUENCE [LARGE SCALE GENOMIC DNA]</scope>
</reference>
<dbReference type="Pfam" id="PF07727">
    <property type="entry name" value="RVT_2"/>
    <property type="match status" value="1"/>
</dbReference>
<proteinExistence type="predicted"/>
<evidence type="ECO:0000259" key="1">
    <source>
        <dbReference type="Pfam" id="PF07727"/>
    </source>
</evidence>
<dbReference type="Gramene" id="evm.model.09.1212">
    <property type="protein sequence ID" value="cds.evm.model.09.1212"/>
    <property type="gene ID" value="evm.TU.09.1212"/>
</dbReference>
<organism evidence="2 3">
    <name type="scientific">Cannabis sativa</name>
    <name type="common">Hemp</name>
    <name type="synonym">Marijuana</name>
    <dbReference type="NCBI Taxonomy" id="3483"/>
    <lineage>
        <taxon>Eukaryota</taxon>
        <taxon>Viridiplantae</taxon>
        <taxon>Streptophyta</taxon>
        <taxon>Embryophyta</taxon>
        <taxon>Tracheophyta</taxon>
        <taxon>Spermatophyta</taxon>
        <taxon>Magnoliopsida</taxon>
        <taxon>eudicotyledons</taxon>
        <taxon>Gunneridae</taxon>
        <taxon>Pentapetalae</taxon>
        <taxon>rosids</taxon>
        <taxon>fabids</taxon>
        <taxon>Rosales</taxon>
        <taxon>Cannabaceae</taxon>
        <taxon>Cannabis</taxon>
    </lineage>
</organism>